<name>A0AAD7ANB0_9AGAR</name>
<gene>
    <name evidence="2" type="ORF">DFH08DRAFT_1072749</name>
</gene>
<evidence type="ECO:0000256" key="1">
    <source>
        <dbReference type="SAM" id="MobiDB-lite"/>
    </source>
</evidence>
<feature type="compositionally biased region" description="Polar residues" evidence="1">
    <location>
        <begin position="96"/>
        <end position="110"/>
    </location>
</feature>
<organism evidence="2 3">
    <name type="scientific">Mycena albidolilacea</name>
    <dbReference type="NCBI Taxonomy" id="1033008"/>
    <lineage>
        <taxon>Eukaryota</taxon>
        <taxon>Fungi</taxon>
        <taxon>Dikarya</taxon>
        <taxon>Basidiomycota</taxon>
        <taxon>Agaricomycotina</taxon>
        <taxon>Agaricomycetes</taxon>
        <taxon>Agaricomycetidae</taxon>
        <taxon>Agaricales</taxon>
        <taxon>Marasmiineae</taxon>
        <taxon>Mycenaceae</taxon>
        <taxon>Mycena</taxon>
    </lineage>
</organism>
<dbReference type="EMBL" id="JARIHO010000003">
    <property type="protein sequence ID" value="KAJ7363855.1"/>
    <property type="molecule type" value="Genomic_DNA"/>
</dbReference>
<reference evidence="2" key="1">
    <citation type="submission" date="2023-03" db="EMBL/GenBank/DDBJ databases">
        <title>Massive genome expansion in bonnet fungi (Mycena s.s.) driven by repeated elements and novel gene families across ecological guilds.</title>
        <authorList>
            <consortium name="Lawrence Berkeley National Laboratory"/>
            <person name="Harder C.B."/>
            <person name="Miyauchi S."/>
            <person name="Viragh M."/>
            <person name="Kuo A."/>
            <person name="Thoen E."/>
            <person name="Andreopoulos B."/>
            <person name="Lu D."/>
            <person name="Skrede I."/>
            <person name="Drula E."/>
            <person name="Henrissat B."/>
            <person name="Morin E."/>
            <person name="Kohler A."/>
            <person name="Barry K."/>
            <person name="LaButti K."/>
            <person name="Morin E."/>
            <person name="Salamov A."/>
            <person name="Lipzen A."/>
            <person name="Mereny Z."/>
            <person name="Hegedus B."/>
            <person name="Baldrian P."/>
            <person name="Stursova M."/>
            <person name="Weitz H."/>
            <person name="Taylor A."/>
            <person name="Grigoriev I.V."/>
            <person name="Nagy L.G."/>
            <person name="Martin F."/>
            <person name="Kauserud H."/>
        </authorList>
    </citation>
    <scope>NUCLEOTIDE SEQUENCE</scope>
    <source>
        <strain evidence="2">CBHHK002</strain>
    </source>
</reference>
<dbReference type="Proteomes" id="UP001218218">
    <property type="component" value="Unassembled WGS sequence"/>
</dbReference>
<feature type="region of interest" description="Disordered" evidence="1">
    <location>
        <begin position="96"/>
        <end position="141"/>
    </location>
</feature>
<accession>A0AAD7ANB0</accession>
<protein>
    <submittedName>
        <fullName evidence="2">Uncharacterized protein</fullName>
    </submittedName>
</protein>
<comment type="caution">
    <text evidence="2">The sequence shown here is derived from an EMBL/GenBank/DDBJ whole genome shotgun (WGS) entry which is preliminary data.</text>
</comment>
<evidence type="ECO:0000313" key="2">
    <source>
        <dbReference type="EMBL" id="KAJ7363855.1"/>
    </source>
</evidence>
<sequence length="341" mass="37418">MPKISLDCIWSEYTKSPDPAAGMQSLQQACSALTKHVLLPSHIVLSNGGFLLHPADTKVLLDVVSLLSRGLNLAMTAAMATMDVVRADVPHISSSCTVAASDAPPSSTQDRSNERLHTSAKPQRGQDHARSPPRGKSTPSPTMSIADLAFKYVAGLNSVSQRTAAIIRKKTLEDEDIMDHGNDLDASHIGQFALEPELFVRIDKTVIDMQSMLTHASSIAGRKCSFLIDPDRVMMSTLRGTARLLALHIMWDGLIERMHVVQDILEMYRLGEDSTDPVRQACDAAALWQRQAFDKELTLREHQAVEARLCREHPEATQAVAIVVSPPERSPHHLLRAHPSP</sequence>
<dbReference type="AlphaFoldDB" id="A0AAD7ANB0"/>
<proteinExistence type="predicted"/>
<keyword evidence="3" id="KW-1185">Reference proteome</keyword>
<evidence type="ECO:0000313" key="3">
    <source>
        <dbReference type="Proteomes" id="UP001218218"/>
    </source>
</evidence>